<proteinExistence type="predicted"/>
<keyword evidence="2" id="KW-1185">Reference proteome</keyword>
<gene>
    <name evidence="1" type="ORF">ES288_A10G103500v1</name>
</gene>
<evidence type="ECO:0000313" key="1">
    <source>
        <dbReference type="EMBL" id="TYG98262.1"/>
    </source>
</evidence>
<dbReference type="EMBL" id="CM017697">
    <property type="protein sequence ID" value="TYG98262.1"/>
    <property type="molecule type" value="Genomic_DNA"/>
</dbReference>
<protein>
    <submittedName>
        <fullName evidence="1">Uncharacterized protein</fullName>
    </submittedName>
</protein>
<reference evidence="1 2" key="1">
    <citation type="submission" date="2019-06" db="EMBL/GenBank/DDBJ databases">
        <title>WGS assembly of Gossypium darwinii.</title>
        <authorList>
            <person name="Chen Z.J."/>
            <person name="Sreedasyam A."/>
            <person name="Ando A."/>
            <person name="Song Q."/>
            <person name="De L."/>
            <person name="Hulse-Kemp A."/>
            <person name="Ding M."/>
            <person name="Ye W."/>
            <person name="Kirkbride R."/>
            <person name="Jenkins J."/>
            <person name="Plott C."/>
            <person name="Lovell J."/>
            <person name="Lin Y.-M."/>
            <person name="Vaughn R."/>
            <person name="Liu B."/>
            <person name="Li W."/>
            <person name="Simpson S."/>
            <person name="Scheffler B."/>
            <person name="Saski C."/>
            <person name="Grover C."/>
            <person name="Hu G."/>
            <person name="Conover J."/>
            <person name="Carlson J."/>
            <person name="Shu S."/>
            <person name="Boston L."/>
            <person name="Williams M."/>
            <person name="Peterson D."/>
            <person name="Mcgee K."/>
            <person name="Jones D."/>
            <person name="Wendel J."/>
            <person name="Stelly D."/>
            <person name="Grimwood J."/>
            <person name="Schmutz J."/>
        </authorList>
    </citation>
    <scope>NUCLEOTIDE SEQUENCE [LARGE SCALE GENOMIC DNA]</scope>
    <source>
        <strain evidence="1">1808015.09</strain>
    </source>
</reference>
<dbReference type="AlphaFoldDB" id="A0A5D2EZI6"/>
<evidence type="ECO:0000313" key="2">
    <source>
        <dbReference type="Proteomes" id="UP000323506"/>
    </source>
</evidence>
<name>A0A5D2EZI6_GOSDA</name>
<organism evidence="1 2">
    <name type="scientific">Gossypium darwinii</name>
    <name type="common">Darwin's cotton</name>
    <name type="synonym">Gossypium barbadense var. darwinii</name>
    <dbReference type="NCBI Taxonomy" id="34276"/>
    <lineage>
        <taxon>Eukaryota</taxon>
        <taxon>Viridiplantae</taxon>
        <taxon>Streptophyta</taxon>
        <taxon>Embryophyta</taxon>
        <taxon>Tracheophyta</taxon>
        <taxon>Spermatophyta</taxon>
        <taxon>Magnoliopsida</taxon>
        <taxon>eudicotyledons</taxon>
        <taxon>Gunneridae</taxon>
        <taxon>Pentapetalae</taxon>
        <taxon>rosids</taxon>
        <taxon>malvids</taxon>
        <taxon>Malvales</taxon>
        <taxon>Malvaceae</taxon>
        <taxon>Malvoideae</taxon>
        <taxon>Gossypium</taxon>
    </lineage>
</organism>
<sequence>MESILNKIRKYRAIRTRTVDLIGKTDRTDYYQNDSAYFKDPTCIFFLHWALSLTDRNIN</sequence>
<accession>A0A5D2EZI6</accession>
<dbReference type="Proteomes" id="UP000323506">
    <property type="component" value="Chromosome A10"/>
</dbReference>